<keyword evidence="1" id="KW-0493">Microtubule</keyword>
<evidence type="ECO:0000256" key="2">
    <source>
        <dbReference type="SAM" id="MobiDB-lite"/>
    </source>
</evidence>
<dbReference type="Pfam" id="PF11995">
    <property type="entry name" value="DUF3490"/>
    <property type="match status" value="1"/>
</dbReference>
<feature type="region of interest" description="Disordered" evidence="2">
    <location>
        <begin position="38"/>
        <end position="91"/>
    </location>
</feature>
<keyword evidence="5" id="KW-1185">Reference proteome</keyword>
<dbReference type="PANTHER" id="PTHR47968">
    <property type="entry name" value="CENTROMERE PROTEIN E"/>
    <property type="match status" value="1"/>
</dbReference>
<accession>A0AAU9N6D5</accession>
<dbReference type="GO" id="GO:0005874">
    <property type="term" value="C:microtubule"/>
    <property type="evidence" value="ECO:0007669"/>
    <property type="project" value="UniProtKB-KW"/>
</dbReference>
<feature type="compositionally biased region" description="Polar residues" evidence="2">
    <location>
        <begin position="53"/>
        <end position="71"/>
    </location>
</feature>
<name>A0AAU9N6D5_9ASTR</name>
<dbReference type="PANTHER" id="PTHR47968:SF18">
    <property type="entry name" value="KINESIN-LIKE PROTEIN KIN-7F"/>
    <property type="match status" value="1"/>
</dbReference>
<dbReference type="InterPro" id="IPR027640">
    <property type="entry name" value="Kinesin-like_fam"/>
</dbReference>
<dbReference type="EMBL" id="CAKMRJ010003334">
    <property type="protein sequence ID" value="CAH1433649.1"/>
    <property type="molecule type" value="Genomic_DNA"/>
</dbReference>
<evidence type="ECO:0000313" key="4">
    <source>
        <dbReference type="EMBL" id="CAH1433649.1"/>
    </source>
</evidence>
<dbReference type="GO" id="GO:0003777">
    <property type="term" value="F:microtubule motor activity"/>
    <property type="evidence" value="ECO:0007669"/>
    <property type="project" value="InterPro"/>
</dbReference>
<evidence type="ECO:0000313" key="5">
    <source>
        <dbReference type="Proteomes" id="UP001157418"/>
    </source>
</evidence>
<protein>
    <recommendedName>
        <fullName evidence="3">NPK1-activating kinesin-like protein C-terminal domain-containing protein</fullName>
    </recommendedName>
</protein>
<dbReference type="Proteomes" id="UP001157418">
    <property type="component" value="Unassembled WGS sequence"/>
</dbReference>
<dbReference type="GO" id="GO:0007018">
    <property type="term" value="P:microtubule-based movement"/>
    <property type="evidence" value="ECO:0007669"/>
    <property type="project" value="InterPro"/>
</dbReference>
<reference evidence="4 5" key="1">
    <citation type="submission" date="2022-01" db="EMBL/GenBank/DDBJ databases">
        <authorList>
            <person name="Xiong W."/>
            <person name="Schranz E."/>
        </authorList>
    </citation>
    <scope>NUCLEOTIDE SEQUENCE [LARGE SCALE GENOMIC DNA]</scope>
</reference>
<evidence type="ECO:0000259" key="3">
    <source>
        <dbReference type="Pfam" id="PF11995"/>
    </source>
</evidence>
<feature type="domain" description="NPK1-activating kinesin-like protein C-terminal" evidence="3">
    <location>
        <begin position="285"/>
        <end position="381"/>
    </location>
</feature>
<dbReference type="InterPro" id="IPR021881">
    <property type="entry name" value="NACK_C"/>
</dbReference>
<dbReference type="AlphaFoldDB" id="A0AAU9N6D5"/>
<proteinExistence type="predicted"/>
<comment type="caution">
    <text evidence="4">The sequence shown here is derived from an EMBL/GenBank/DDBJ whole genome shotgun (WGS) entry which is preliminary data.</text>
</comment>
<sequence length="398" mass="45461">MIKPQHHGMETHMKTNIRRRNHQVLSYPVQFRRKETGIHHRHRTTCARRSDVWKQTNPPNNQIPSESQSPLVSNEETESESVSGPTTRPQFRNRINIGALEQNFQDLQNTINSLVTPPEEPYEEQEVQSQISNSTSFRLMKSRSCRANLMTSSSPPEFENTPPNDFEKGFPGRPERKLWELPPPEYGGAASGGLLRSDSQSSLGSTLLDEAIARKGKTSGEEDIPSVDTFVAGLKKMAKLQYDQVNNEGGDGLGKNMKSIGLDSITEVIPWILFTWRLRLEGFHFSRKLFQREIQPFKMGHTLTSASSIKALRRERSMLSRLMNKRFSEEEKRKLYEKWGVNPNSKRRRLQLIHTLWSNTEDPNHVQDSASIVAKLIRLTKMVLVLVSDRMEVGLNGC</sequence>
<gene>
    <name evidence="4" type="ORF">LVIROSA_LOCUS20233</name>
</gene>
<organism evidence="4 5">
    <name type="scientific">Lactuca virosa</name>
    <dbReference type="NCBI Taxonomy" id="75947"/>
    <lineage>
        <taxon>Eukaryota</taxon>
        <taxon>Viridiplantae</taxon>
        <taxon>Streptophyta</taxon>
        <taxon>Embryophyta</taxon>
        <taxon>Tracheophyta</taxon>
        <taxon>Spermatophyta</taxon>
        <taxon>Magnoliopsida</taxon>
        <taxon>eudicotyledons</taxon>
        <taxon>Gunneridae</taxon>
        <taxon>Pentapetalae</taxon>
        <taxon>asterids</taxon>
        <taxon>campanulids</taxon>
        <taxon>Asterales</taxon>
        <taxon>Asteraceae</taxon>
        <taxon>Cichorioideae</taxon>
        <taxon>Cichorieae</taxon>
        <taxon>Lactucinae</taxon>
        <taxon>Lactuca</taxon>
    </lineage>
</organism>
<evidence type="ECO:0000256" key="1">
    <source>
        <dbReference type="ARBA" id="ARBA00022701"/>
    </source>
</evidence>